<gene>
    <name evidence="1" type="ORF">DSO57_1019635</name>
</gene>
<organism evidence="1 2">
    <name type="scientific">Entomophthora muscae</name>
    <dbReference type="NCBI Taxonomy" id="34485"/>
    <lineage>
        <taxon>Eukaryota</taxon>
        <taxon>Fungi</taxon>
        <taxon>Fungi incertae sedis</taxon>
        <taxon>Zoopagomycota</taxon>
        <taxon>Entomophthoromycotina</taxon>
        <taxon>Entomophthoromycetes</taxon>
        <taxon>Entomophthorales</taxon>
        <taxon>Entomophthoraceae</taxon>
        <taxon>Entomophthora</taxon>
    </lineage>
</organism>
<keyword evidence="2" id="KW-1185">Reference proteome</keyword>
<accession>A0ACC2TFA4</accession>
<dbReference type="EMBL" id="QTSX02002929">
    <property type="protein sequence ID" value="KAJ9073146.1"/>
    <property type="molecule type" value="Genomic_DNA"/>
</dbReference>
<sequence>MATQARKIATKFDVHSSIYISQCVIAGAHFLAYRYYKNMNPELASDLGTLVSLLGFVVPLLLSDLEVFSTALPSTYASALALPGALECIELVMAIMWMTLAVDWLIAYPDPVAQTIVAQAAPAAVSGLSFASWIVWTLSFTL</sequence>
<dbReference type="Proteomes" id="UP001165960">
    <property type="component" value="Unassembled WGS sequence"/>
</dbReference>
<evidence type="ECO:0000313" key="1">
    <source>
        <dbReference type="EMBL" id="KAJ9073146.1"/>
    </source>
</evidence>
<name>A0ACC2TFA4_9FUNG</name>
<protein>
    <submittedName>
        <fullName evidence="1">Uncharacterized protein</fullName>
    </submittedName>
</protein>
<evidence type="ECO:0000313" key="2">
    <source>
        <dbReference type="Proteomes" id="UP001165960"/>
    </source>
</evidence>
<reference evidence="1" key="1">
    <citation type="submission" date="2022-04" db="EMBL/GenBank/DDBJ databases">
        <title>Genome of the entomopathogenic fungus Entomophthora muscae.</title>
        <authorList>
            <person name="Elya C."/>
            <person name="Lovett B.R."/>
            <person name="Lee E."/>
            <person name="Macias A.M."/>
            <person name="Hajek A.E."/>
            <person name="De Bivort B.L."/>
            <person name="Kasson M.T."/>
            <person name="De Fine Licht H.H."/>
            <person name="Stajich J.E."/>
        </authorList>
    </citation>
    <scope>NUCLEOTIDE SEQUENCE</scope>
    <source>
        <strain evidence="1">Berkeley</strain>
    </source>
</reference>
<proteinExistence type="predicted"/>
<comment type="caution">
    <text evidence="1">The sequence shown here is derived from an EMBL/GenBank/DDBJ whole genome shotgun (WGS) entry which is preliminary data.</text>
</comment>